<dbReference type="Pfam" id="PF03666">
    <property type="entry name" value="NPR3"/>
    <property type="match status" value="2"/>
</dbReference>
<comment type="similarity">
    <text evidence="1">Belongs to the NPR3 family.</text>
</comment>
<evidence type="ECO:0000313" key="4">
    <source>
        <dbReference type="EMBL" id="KAJ1920244.1"/>
    </source>
</evidence>
<feature type="compositionally biased region" description="Low complexity" evidence="2">
    <location>
        <begin position="460"/>
        <end position="473"/>
    </location>
</feature>
<dbReference type="EMBL" id="JANBPU010000016">
    <property type="protein sequence ID" value="KAJ1920244.1"/>
    <property type="molecule type" value="Genomic_DNA"/>
</dbReference>
<feature type="region of interest" description="Disordered" evidence="2">
    <location>
        <begin position="1295"/>
        <end position="1324"/>
    </location>
</feature>
<evidence type="ECO:0000313" key="5">
    <source>
        <dbReference type="Proteomes" id="UP001150538"/>
    </source>
</evidence>
<feature type="compositionally biased region" description="Basic residues" evidence="2">
    <location>
        <begin position="386"/>
        <end position="400"/>
    </location>
</feature>
<feature type="compositionally biased region" description="Low complexity" evidence="2">
    <location>
        <begin position="40"/>
        <end position="53"/>
    </location>
</feature>
<feature type="compositionally biased region" description="Polar residues" evidence="2">
    <location>
        <begin position="342"/>
        <end position="352"/>
    </location>
</feature>
<protein>
    <submittedName>
        <fullName evidence="4">Nitrogen permease regulator 3</fullName>
    </submittedName>
</protein>
<dbReference type="Pfam" id="PF24064">
    <property type="entry name" value="HTH_NPRL3"/>
    <property type="match status" value="1"/>
</dbReference>
<dbReference type="OrthoDB" id="18648at2759"/>
<organism evidence="4 5">
    <name type="scientific">Mycoemilia scoparia</name>
    <dbReference type="NCBI Taxonomy" id="417184"/>
    <lineage>
        <taxon>Eukaryota</taxon>
        <taxon>Fungi</taxon>
        <taxon>Fungi incertae sedis</taxon>
        <taxon>Zoopagomycota</taxon>
        <taxon>Kickxellomycotina</taxon>
        <taxon>Kickxellomycetes</taxon>
        <taxon>Kickxellales</taxon>
        <taxon>Kickxellaceae</taxon>
        <taxon>Mycoemilia</taxon>
    </lineage>
</organism>
<dbReference type="Proteomes" id="UP001150538">
    <property type="component" value="Unassembled WGS sequence"/>
</dbReference>
<dbReference type="GO" id="GO:0010508">
    <property type="term" value="P:positive regulation of autophagy"/>
    <property type="evidence" value="ECO:0007669"/>
    <property type="project" value="TreeGrafter"/>
</dbReference>
<feature type="region of interest" description="Disordered" evidence="2">
    <location>
        <begin position="38"/>
        <end position="218"/>
    </location>
</feature>
<feature type="region of interest" description="Disordered" evidence="2">
    <location>
        <begin position="1381"/>
        <end position="1404"/>
    </location>
</feature>
<feature type="compositionally biased region" description="Low complexity" evidence="2">
    <location>
        <begin position="1829"/>
        <end position="1838"/>
    </location>
</feature>
<feature type="compositionally biased region" description="Polar residues" evidence="2">
    <location>
        <begin position="1295"/>
        <end position="1312"/>
    </location>
</feature>
<dbReference type="PANTHER" id="PTHR13153">
    <property type="entry name" value="CGTHBA PROTEIN -14 GENE PROTEIN"/>
    <property type="match status" value="1"/>
</dbReference>
<feature type="compositionally biased region" description="Basic and acidic residues" evidence="2">
    <location>
        <begin position="314"/>
        <end position="323"/>
    </location>
</feature>
<feature type="compositionally biased region" description="Basic and acidic residues" evidence="2">
    <location>
        <begin position="1852"/>
        <end position="1871"/>
    </location>
</feature>
<feature type="compositionally biased region" description="Low complexity" evidence="2">
    <location>
        <begin position="1677"/>
        <end position="1688"/>
    </location>
</feature>
<feature type="compositionally biased region" description="Basic and acidic residues" evidence="2">
    <location>
        <begin position="712"/>
        <end position="731"/>
    </location>
</feature>
<dbReference type="InterPro" id="IPR005365">
    <property type="entry name" value="Npr3"/>
</dbReference>
<feature type="region of interest" description="Disordered" evidence="2">
    <location>
        <begin position="1669"/>
        <end position="1701"/>
    </location>
</feature>
<feature type="compositionally biased region" description="Gly residues" evidence="2">
    <location>
        <begin position="1071"/>
        <end position="1084"/>
    </location>
</feature>
<feature type="region of interest" description="Disordered" evidence="2">
    <location>
        <begin position="687"/>
        <end position="780"/>
    </location>
</feature>
<dbReference type="GO" id="GO:0034198">
    <property type="term" value="P:cellular response to amino acid starvation"/>
    <property type="evidence" value="ECO:0007669"/>
    <property type="project" value="TreeGrafter"/>
</dbReference>
<feature type="region of interest" description="Disordered" evidence="2">
    <location>
        <begin position="990"/>
        <end position="1009"/>
    </location>
</feature>
<feature type="compositionally biased region" description="Acidic residues" evidence="2">
    <location>
        <begin position="1883"/>
        <end position="1898"/>
    </location>
</feature>
<name>A0A9W8DQC5_9FUNG</name>
<evidence type="ECO:0000256" key="1">
    <source>
        <dbReference type="ARBA" id="ARBA00010546"/>
    </source>
</evidence>
<feature type="compositionally biased region" description="Basic and acidic residues" evidence="2">
    <location>
        <begin position="157"/>
        <end position="168"/>
    </location>
</feature>
<evidence type="ECO:0000256" key="2">
    <source>
        <dbReference type="SAM" id="MobiDB-lite"/>
    </source>
</evidence>
<feature type="compositionally biased region" description="Polar residues" evidence="2">
    <location>
        <begin position="486"/>
        <end position="512"/>
    </location>
</feature>
<feature type="domain" description="GATOR1 complex protein NPRL3 C-terminal HTH" evidence="3">
    <location>
        <begin position="1927"/>
        <end position="1989"/>
    </location>
</feature>
<accession>A0A9W8DQC5</accession>
<feature type="compositionally biased region" description="Low complexity" evidence="2">
    <location>
        <begin position="290"/>
        <end position="304"/>
    </location>
</feature>
<feature type="region of interest" description="Disordered" evidence="2">
    <location>
        <begin position="277"/>
        <end position="410"/>
    </location>
</feature>
<keyword evidence="5" id="KW-1185">Reference proteome</keyword>
<feature type="region of interest" description="Disordered" evidence="2">
    <location>
        <begin position="1069"/>
        <end position="1088"/>
    </location>
</feature>
<feature type="compositionally biased region" description="Polar residues" evidence="2">
    <location>
        <begin position="80"/>
        <end position="110"/>
    </location>
</feature>
<feature type="compositionally biased region" description="Polar residues" evidence="2">
    <location>
        <begin position="198"/>
        <end position="212"/>
    </location>
</feature>
<dbReference type="InterPro" id="IPR056603">
    <property type="entry name" value="HTH_NPRL3"/>
</dbReference>
<dbReference type="GO" id="GO:1904262">
    <property type="term" value="P:negative regulation of TORC1 signaling"/>
    <property type="evidence" value="ECO:0007669"/>
    <property type="project" value="TreeGrafter"/>
</dbReference>
<evidence type="ECO:0000259" key="3">
    <source>
        <dbReference type="Pfam" id="PF24064"/>
    </source>
</evidence>
<comment type="caution">
    <text evidence="4">The sequence shown here is derived from an EMBL/GenBank/DDBJ whole genome shotgun (WGS) entry which is preliminary data.</text>
</comment>
<reference evidence="4" key="1">
    <citation type="submission" date="2022-07" db="EMBL/GenBank/DDBJ databases">
        <title>Phylogenomic reconstructions and comparative analyses of Kickxellomycotina fungi.</title>
        <authorList>
            <person name="Reynolds N.K."/>
            <person name="Stajich J.E."/>
            <person name="Barry K."/>
            <person name="Grigoriev I.V."/>
            <person name="Crous P."/>
            <person name="Smith M.E."/>
        </authorList>
    </citation>
    <scope>NUCLEOTIDE SEQUENCE</scope>
    <source>
        <strain evidence="4">NBRC 100468</strain>
    </source>
</reference>
<dbReference type="PANTHER" id="PTHR13153:SF5">
    <property type="entry name" value="GATOR COMPLEX PROTEIN NPRL3"/>
    <property type="match status" value="1"/>
</dbReference>
<proteinExistence type="inferred from homology"/>
<gene>
    <name evidence="4" type="primary">npr3</name>
    <name evidence="4" type="ORF">H4219_001477</name>
</gene>
<feature type="compositionally biased region" description="Low complexity" evidence="2">
    <location>
        <begin position="745"/>
        <end position="772"/>
    </location>
</feature>
<feature type="compositionally biased region" description="Basic residues" evidence="2">
    <location>
        <begin position="689"/>
        <end position="700"/>
    </location>
</feature>
<feature type="region of interest" description="Disordered" evidence="2">
    <location>
        <begin position="1766"/>
        <end position="1804"/>
    </location>
</feature>
<feature type="region of interest" description="Disordered" evidence="2">
    <location>
        <begin position="1816"/>
        <end position="1899"/>
    </location>
</feature>
<feature type="region of interest" description="Disordered" evidence="2">
    <location>
        <begin position="870"/>
        <end position="918"/>
    </location>
</feature>
<sequence>MKNSALIGIFLATYSPHGNKLPLTFPPALIDWVREPLPNQQSEQQAQAHQQSQGSGGTGGPQGISQQHSQRQITKKPLSRNCSQHNIGKGINSSVASTNVSPSIGSNQPHTGKDRPDTNNNPGSEQRESHTTGSNALRRSTRNEVEPYGGDSNANSRDLKAGADRHNEANSSDTVNIGKAKSATTSNTMYASPKTMAQRHTSPNNNETSDSGNPAGITYPEMVAMSAPVSPENHQRNVRIAARRQLFPVDGSQGTHIQPTNMSTISTTTATGTFVSAGAEQRKRRGGHSKSGSISISSMKQSESTGSPQAVDHLGPDRDEGGRTGRQGRHTKSISEDKISVGTISMNTSSGYQLPPLGKSPPSGAPGPVVMSSTGASIPLHNTERHSHHTASQRRKRRSSRSMTRPSSVFVHDQDTKMAISVSTSALAGQVMAQKDDVVTGKQDYREVSSTGYETATTLGSNPNGAPNSAAASPVPPVPPIPHRYASSTAVAASKNAQYPQQETGNTTNSNLNDVDAGDAINELSGVAVVNRPMPATVGQNKTKIHSPNYLDGSQATVGNPLVSQTNAPRPKLQTATSHYTAVETTSSYGPNTPGSVSGTPIITQPLTTSIEITHPPSYNVLNNASSSVPISDPRAYHHPTQPEHHSASYYQVHPQQPVPVPAPPPTQILSDSSVAHVNYNFHHNAGQQHHHPIHHHHHPQNTNKQKLLKPFTERPKTPERLEQKRTREYILSRNALKNSEKGKTGTQQQQQKQQQQQQQQEGTSQLQQQSSATKGVDTSYEEKWMSQTVKGYEIGMLATLFSPKPSQGDDRFQVCIDDLMFVGHPFRDDTTEPRHPMLMGSDLLNGDGSNNNSIKDAYSVVGDMQIDGQFGQFGNERPPFESQRRRRRQGSNVGTTPKDGSGSKYIGYTSKARSSIDGGDAQSVEMLTMISNAKNESEIDNINNNNSINNNQTLVTPVGYSSVVNSHSGTPIRQLSRSNSFENSRAETLKQSNGAATDSHSNLGKHRVKDNGVILPPAVNRENKHVVSAPPSVFGGSKNQYRYFAGRDDQNDGLDANRNEGITSRIIVGREGGGGGGGGGIGSAGSNRTNTNTMMVEPGGNVSALQRQQYRHQHPQQLTLNNTLLSYQGNNKAKEYEAMFHIVFMLDASISSASAEKLANVLYNSVVKRFTAALRWEQRYTDWIVKESMKIHKLNERAYKEDLSCKEYEEQLLEESTLAQDIASLYHGLRNGTMVNLRIHQRISVSFQIPRMPLMKRLNTMPNALVGSPKSALQDALKSSGRLSTVDFTYRMVTNGNGGPSENDNLYTGDSNNDKDHSYDGRQSPEMISVMPRQGTYGGSGVDSLKMLSRRDTFATIGTGVMNSRVSYSSLYGNVGAGSGVEGASRSRPASRGTGHRQYSHTTHDRFIQERQANETNMFYDDQQDLDTVQYSNPMPNDQCDGFDDFGTNDDDNRINDTLLCYQENTHIIGDPRFPLQLSGQDDGGYQYQQMQMMYKKQFSNIYPTIEPYHALLLLEDAETLLKRLPPNCSPTLVRLIKVVTPRRNLEKLHYDIDCSYAQLCRHVAHLVYWRMAKVISPISVRKTYVVSSDTDSSHIADIASDFNHEFKPHTLHKVLALLHPPATFHLAMSKYKDTITLKSPEFIPLKKQNSGGSGQSISNNISINITSKETKESPNANNNNTNGSGNEIIDTPTKTTIQPPERDKQLSMLTYLLRYGILTQMHSWPLLLVPTHIATNYSNGEFFEMVARRLQRINNLSDKFGENLYKPRKNAGRNPEKHDKYSTLTRSRLYANDEGGGNKRGRLSAVFKDLDITGSSSKIGGSGGKNSNGNNNAGNNQHDPTTSEMAATLETDRRADNKEGDVIDNENIKYKPGNLGHSDMDYDDDEEDEEDEDDKTEELIDPKLIERAAREYTTWKPTAGHSEASVLEKRYLEKMTASKKSTKLRNLLLGCSKFMDGTHNEEEIMFRLGLRNSVYEKFVSQLREYLVIPKHP</sequence>
<feature type="compositionally biased region" description="Polar residues" evidence="2">
    <location>
        <begin position="448"/>
        <end position="459"/>
    </location>
</feature>
<feature type="compositionally biased region" description="Polar residues" evidence="2">
    <location>
        <begin position="990"/>
        <end position="1003"/>
    </location>
</feature>
<feature type="region of interest" description="Disordered" evidence="2">
    <location>
        <begin position="445"/>
        <end position="512"/>
    </location>
</feature>
<dbReference type="GO" id="GO:0038202">
    <property type="term" value="P:TORC1 signaling"/>
    <property type="evidence" value="ECO:0007669"/>
    <property type="project" value="TreeGrafter"/>
</dbReference>
<dbReference type="GO" id="GO:1990130">
    <property type="term" value="C:GATOR1 complex"/>
    <property type="evidence" value="ECO:0007669"/>
    <property type="project" value="TreeGrafter"/>
</dbReference>